<dbReference type="Proteomes" id="UP001153332">
    <property type="component" value="Unassembled WGS sequence"/>
</dbReference>
<protein>
    <submittedName>
        <fullName evidence="1">Uncharacterized protein</fullName>
    </submittedName>
</protein>
<name>A0ACC2JGW6_9PEZI</name>
<proteinExistence type="predicted"/>
<gene>
    <name evidence="1" type="ORF">O1611_g6881</name>
</gene>
<organism evidence="1 2">
    <name type="scientific">Lasiodiplodia mahajangana</name>
    <dbReference type="NCBI Taxonomy" id="1108764"/>
    <lineage>
        <taxon>Eukaryota</taxon>
        <taxon>Fungi</taxon>
        <taxon>Dikarya</taxon>
        <taxon>Ascomycota</taxon>
        <taxon>Pezizomycotina</taxon>
        <taxon>Dothideomycetes</taxon>
        <taxon>Dothideomycetes incertae sedis</taxon>
        <taxon>Botryosphaeriales</taxon>
        <taxon>Botryosphaeriaceae</taxon>
        <taxon>Lasiodiplodia</taxon>
    </lineage>
</organism>
<dbReference type="EMBL" id="JAPUUL010001713">
    <property type="protein sequence ID" value="KAJ8126755.1"/>
    <property type="molecule type" value="Genomic_DNA"/>
</dbReference>
<evidence type="ECO:0000313" key="2">
    <source>
        <dbReference type="Proteomes" id="UP001153332"/>
    </source>
</evidence>
<keyword evidence="2" id="KW-1185">Reference proteome</keyword>
<reference evidence="1" key="1">
    <citation type="submission" date="2022-12" db="EMBL/GenBank/DDBJ databases">
        <title>Genome Sequence of Lasiodiplodia mahajangana.</title>
        <authorList>
            <person name="Buettner E."/>
        </authorList>
    </citation>
    <scope>NUCLEOTIDE SEQUENCE</scope>
    <source>
        <strain evidence="1">VT137</strain>
    </source>
</reference>
<evidence type="ECO:0000313" key="1">
    <source>
        <dbReference type="EMBL" id="KAJ8126755.1"/>
    </source>
</evidence>
<comment type="caution">
    <text evidence="1">The sequence shown here is derived from an EMBL/GenBank/DDBJ whole genome shotgun (WGS) entry which is preliminary data.</text>
</comment>
<sequence length="322" mass="37029">MENQNHHSLFIRTGLGGNQASFGLWRLQRPPKIYHIVASACDKDLLSSGEYSDVTVECEGKKWCLHRAIIMQRCPFFRSATSDNGIIKLHNQDPKQVELAIYFIYHGEMPIDVRRSLENRATAMGTCIDLFTLANLFGLYGLRKRAEQVLDEYLLFEAERIQSMLKFAAELEDFRPEFEEFVIGYLETARIVYSTDRQLELQSLKPILMNYVKNTGWVVLREELLGERIFTDPTLAGFRDDILKKTLFGPFRDKRESMKRECAQCECRLGDAAIFGDDITKNGWKAWCRKCKPVGEPRVMELLGHATSSPWCSGHTSQNEPK</sequence>
<accession>A0ACC2JGW6</accession>